<dbReference type="Proteomes" id="UP001163846">
    <property type="component" value="Unassembled WGS sequence"/>
</dbReference>
<proteinExistence type="inferred from homology"/>
<dbReference type="EMBL" id="MU806212">
    <property type="protein sequence ID" value="KAJ3837943.1"/>
    <property type="molecule type" value="Genomic_DNA"/>
</dbReference>
<comment type="caution">
    <text evidence="3">The sequence shown here is derived from an EMBL/GenBank/DDBJ whole genome shotgun (WGS) entry which is preliminary data.</text>
</comment>
<evidence type="ECO:0000256" key="2">
    <source>
        <dbReference type="ARBA" id="ARBA00035112"/>
    </source>
</evidence>
<comment type="pathway">
    <text evidence="1">Mycotoxin biosynthesis.</text>
</comment>
<comment type="similarity">
    <text evidence="2">Belongs to the ustYa family.</text>
</comment>
<gene>
    <name evidence="3" type="ORF">F5878DRAFT_538464</name>
</gene>
<dbReference type="GO" id="GO:0043386">
    <property type="term" value="P:mycotoxin biosynthetic process"/>
    <property type="evidence" value="ECO:0007669"/>
    <property type="project" value="InterPro"/>
</dbReference>
<evidence type="ECO:0000313" key="3">
    <source>
        <dbReference type="EMBL" id="KAJ3837943.1"/>
    </source>
</evidence>
<dbReference type="AlphaFoldDB" id="A0AA38P8B4"/>
<dbReference type="Pfam" id="PF11807">
    <property type="entry name" value="UstYa"/>
    <property type="match status" value="1"/>
</dbReference>
<dbReference type="PANTHER" id="PTHR33365">
    <property type="entry name" value="YALI0B05434P"/>
    <property type="match status" value="1"/>
</dbReference>
<reference evidence="3" key="1">
    <citation type="submission" date="2022-08" db="EMBL/GenBank/DDBJ databases">
        <authorList>
            <consortium name="DOE Joint Genome Institute"/>
            <person name="Min B."/>
            <person name="Riley R."/>
            <person name="Sierra-Patev S."/>
            <person name="Naranjo-Ortiz M."/>
            <person name="Looney B."/>
            <person name="Konkel Z."/>
            <person name="Slot J.C."/>
            <person name="Sakamoto Y."/>
            <person name="Steenwyk J.L."/>
            <person name="Rokas A."/>
            <person name="Carro J."/>
            <person name="Camarero S."/>
            <person name="Ferreira P."/>
            <person name="Molpeceres G."/>
            <person name="Ruiz-Duenas F.J."/>
            <person name="Serrano A."/>
            <person name="Henrissat B."/>
            <person name="Drula E."/>
            <person name="Hughes K.W."/>
            <person name="Mata J.L."/>
            <person name="Ishikawa N.K."/>
            <person name="Vargas-Isla R."/>
            <person name="Ushijima S."/>
            <person name="Smith C.A."/>
            <person name="Ahrendt S."/>
            <person name="Andreopoulos W."/>
            <person name="He G."/>
            <person name="Labutti K."/>
            <person name="Lipzen A."/>
            <person name="Ng V."/>
            <person name="Sandor L."/>
            <person name="Barry K."/>
            <person name="Martinez A.T."/>
            <person name="Xiao Y."/>
            <person name="Gibbons J.G."/>
            <person name="Terashima K."/>
            <person name="Hibbett D.S."/>
            <person name="Grigoriev I.V."/>
        </authorList>
    </citation>
    <scope>NUCLEOTIDE SEQUENCE</scope>
    <source>
        <strain evidence="3">TFB9207</strain>
    </source>
</reference>
<evidence type="ECO:0000313" key="4">
    <source>
        <dbReference type="Proteomes" id="UP001163846"/>
    </source>
</evidence>
<keyword evidence="4" id="KW-1185">Reference proteome</keyword>
<name>A0AA38P8B4_9AGAR</name>
<organism evidence="3 4">
    <name type="scientific">Lentinula raphanica</name>
    <dbReference type="NCBI Taxonomy" id="153919"/>
    <lineage>
        <taxon>Eukaryota</taxon>
        <taxon>Fungi</taxon>
        <taxon>Dikarya</taxon>
        <taxon>Basidiomycota</taxon>
        <taxon>Agaricomycotina</taxon>
        <taxon>Agaricomycetes</taxon>
        <taxon>Agaricomycetidae</taxon>
        <taxon>Agaricales</taxon>
        <taxon>Marasmiineae</taxon>
        <taxon>Omphalotaceae</taxon>
        <taxon>Lentinula</taxon>
    </lineage>
</organism>
<accession>A0AA38P8B4</accession>
<sequence length="176" mass="20514">PAQDAVQYEIRYFNASFRTDITKYQGTPTPEIDKSWDDLYQNGINQIPASEANKLVDKTVPIPGDEKNYIVTLEVFHQLHCLNLLRKSLYPDYYPTTLVNHLDHCVDILRQALTCTVDINPLSWYWYEPRQATETKLDGAHKCVDFGKIQDWAYEHRLQTKFNDSVNLQLGHHHHA</sequence>
<evidence type="ECO:0008006" key="5">
    <source>
        <dbReference type="Google" id="ProtNLM"/>
    </source>
</evidence>
<evidence type="ECO:0000256" key="1">
    <source>
        <dbReference type="ARBA" id="ARBA00004685"/>
    </source>
</evidence>
<feature type="non-terminal residue" evidence="3">
    <location>
        <position position="1"/>
    </location>
</feature>
<protein>
    <recommendedName>
        <fullName evidence="5">Tat pathway signal sequence</fullName>
    </recommendedName>
</protein>
<dbReference type="InterPro" id="IPR021765">
    <property type="entry name" value="UstYa-like"/>
</dbReference>
<dbReference type="PANTHER" id="PTHR33365:SF4">
    <property type="entry name" value="CYCLOCHLOROTINE BIOSYNTHESIS PROTEIN O"/>
    <property type="match status" value="1"/>
</dbReference>